<dbReference type="EMBL" id="FOAF01000015">
    <property type="protein sequence ID" value="SEM52878.1"/>
    <property type="molecule type" value="Genomic_DNA"/>
</dbReference>
<organism evidence="1 2">
    <name type="scientific">Olivibacter domesticus</name>
    <name type="common">Pseudosphingobacterium domesticum</name>
    <dbReference type="NCBI Taxonomy" id="407022"/>
    <lineage>
        <taxon>Bacteria</taxon>
        <taxon>Pseudomonadati</taxon>
        <taxon>Bacteroidota</taxon>
        <taxon>Sphingobacteriia</taxon>
        <taxon>Sphingobacteriales</taxon>
        <taxon>Sphingobacteriaceae</taxon>
        <taxon>Olivibacter</taxon>
    </lineage>
</organism>
<evidence type="ECO:0000313" key="1">
    <source>
        <dbReference type="EMBL" id="SEM52878.1"/>
    </source>
</evidence>
<gene>
    <name evidence="1" type="ORF">SAMN05661044_05410</name>
</gene>
<reference evidence="2" key="1">
    <citation type="submission" date="2016-10" db="EMBL/GenBank/DDBJ databases">
        <authorList>
            <person name="Varghese N."/>
            <person name="Submissions S."/>
        </authorList>
    </citation>
    <scope>NUCLEOTIDE SEQUENCE [LARGE SCALE GENOMIC DNA]</scope>
    <source>
        <strain evidence="2">DSM 18733</strain>
    </source>
</reference>
<name>A0A1H7Z5Q0_OLID1</name>
<accession>A0A1H7Z5Q0</accession>
<dbReference type="InterPro" id="IPR046728">
    <property type="entry name" value="DUF6620"/>
</dbReference>
<dbReference type="STRING" id="407022.SAMN05661044_05410"/>
<protein>
    <submittedName>
        <fullName evidence="1">Uncharacterized protein</fullName>
    </submittedName>
</protein>
<keyword evidence="2" id="KW-1185">Reference proteome</keyword>
<dbReference type="OrthoDB" id="8662267at2"/>
<sequence>MFKKFFKDLSGNLEDIAKNVSKGQQDTDTNDEILKAYANGDMNKIFDVGAASAGYTTMNTATEDPNDPQLQPVHGITVFDYAAGAAKIGEGCTEEQICRALGVERPQWDEAQTTWNNRMRDDKTFNVINVYSKYFGMVKEHEKLEGLKPDNAPTTTVVSEDAAANLQRLETDKHYFFEIQAAMQAAYDNGIDGAQWLIDNLGLTVAQVNGSGTKWMNDFNTMAQMMDYQEQKKKEYSERFAKESGTGSVADDINF</sequence>
<dbReference type="AlphaFoldDB" id="A0A1H7Z5Q0"/>
<dbReference type="RefSeq" id="WP_093332598.1">
    <property type="nucleotide sequence ID" value="NZ_FOAF01000015.1"/>
</dbReference>
<dbReference type="Proteomes" id="UP000199421">
    <property type="component" value="Unassembled WGS sequence"/>
</dbReference>
<dbReference type="Pfam" id="PF20325">
    <property type="entry name" value="DUF6620"/>
    <property type="match status" value="1"/>
</dbReference>
<proteinExistence type="predicted"/>
<evidence type="ECO:0000313" key="2">
    <source>
        <dbReference type="Proteomes" id="UP000199421"/>
    </source>
</evidence>